<protein>
    <submittedName>
        <fullName evidence="1">Uncharacterized protein</fullName>
    </submittedName>
</protein>
<proteinExistence type="predicted"/>
<dbReference type="EMBL" id="AM905950">
    <property type="protein sequence ID" value="CAP20209.1"/>
    <property type="molecule type" value="Genomic_DNA"/>
</dbReference>
<reference evidence="1" key="1">
    <citation type="journal article" date="2008" name="J. Bacteriol.">
        <title>Genetic and functional properties of the self-transmissible Yersinia enterocolitica plasmid pYE854, which mobilizes the virulence plasmid pYV.</title>
        <authorList>
            <person name="Hammerl J.A."/>
            <person name="Klein I."/>
            <person name="Lanka E."/>
            <person name="Appel B."/>
            <person name="Hertwig S."/>
        </authorList>
    </citation>
    <scope>NUCLEOTIDE SEQUENCE [LARGE SCALE GENOMIC DNA]</scope>
    <source>
        <strain evidence="1">29854</strain>
        <plasmid evidence="1">pYE854</plasmid>
    </source>
</reference>
<evidence type="ECO:0000313" key="1">
    <source>
        <dbReference type="EMBL" id="CAP20209.1"/>
    </source>
</evidence>
<name>B0RKZ4_YEREN</name>
<organism evidence="1">
    <name type="scientific">Yersinia enterocolitica</name>
    <dbReference type="NCBI Taxonomy" id="630"/>
    <lineage>
        <taxon>Bacteria</taxon>
        <taxon>Pseudomonadati</taxon>
        <taxon>Pseudomonadota</taxon>
        <taxon>Gammaproteobacteria</taxon>
        <taxon>Enterobacterales</taxon>
        <taxon>Yersiniaceae</taxon>
        <taxon>Yersinia</taxon>
    </lineage>
</organism>
<geneLocation type="plasmid" evidence="1">
    <name>pYE854</name>
</geneLocation>
<dbReference type="AlphaFoldDB" id="B0RKZ4"/>
<sequence length="80" mass="9535">MPKRISILPFCITLLRILLLTLCNSSGVLAKRPSVHRIHQKIPCPVHEWHSHGYRRKIVHGVFLSQHYHPLMPYRYWRNS</sequence>
<keyword evidence="1" id="KW-0614">Plasmid</keyword>
<accession>B0RKZ4</accession>